<dbReference type="Pfam" id="PF09945">
    <property type="entry name" value="DUF2177"/>
    <property type="match status" value="1"/>
</dbReference>
<feature type="transmembrane region" description="Helical" evidence="1">
    <location>
        <begin position="108"/>
        <end position="126"/>
    </location>
</feature>
<sequence>MIKQYFVALFTFLIIDGVWLTVVAKNFYAKHLGFLMAKTPNLAAAGIFYLIYILGMVVLIIAPALQKGSIMTAILTGALFGLCGYATYDLTNLATIKDWPVLVTVVDLIWGTFLSGAVAGVSYWILSKWFS</sequence>
<dbReference type="PATRIC" id="fig|1618488.3.peg.712"/>
<evidence type="ECO:0000313" key="2">
    <source>
        <dbReference type="EMBL" id="KKQ49610.1"/>
    </source>
</evidence>
<feature type="transmembrane region" description="Helical" evidence="1">
    <location>
        <begin position="69"/>
        <end position="88"/>
    </location>
</feature>
<protein>
    <recommendedName>
        <fullName evidence="4">DUF2177 domain-containing protein</fullName>
    </recommendedName>
</protein>
<feature type="transmembrane region" description="Helical" evidence="1">
    <location>
        <begin position="5"/>
        <end position="22"/>
    </location>
</feature>
<feature type="transmembrane region" description="Helical" evidence="1">
    <location>
        <begin position="42"/>
        <end position="62"/>
    </location>
</feature>
<dbReference type="AlphaFoldDB" id="A0A0G0IF58"/>
<keyword evidence="1" id="KW-0472">Membrane</keyword>
<accession>A0A0G0IF58</accession>
<proteinExistence type="predicted"/>
<evidence type="ECO:0000313" key="3">
    <source>
        <dbReference type="Proteomes" id="UP000034231"/>
    </source>
</evidence>
<dbReference type="EMBL" id="LBTX01000012">
    <property type="protein sequence ID" value="KKQ49610.1"/>
    <property type="molecule type" value="Genomic_DNA"/>
</dbReference>
<keyword evidence="1" id="KW-0812">Transmembrane</keyword>
<gene>
    <name evidence="2" type="ORF">US68_C0012G0005</name>
</gene>
<reference evidence="2 3" key="1">
    <citation type="journal article" date="2015" name="Nature">
        <title>rRNA introns, odd ribosomes, and small enigmatic genomes across a large radiation of phyla.</title>
        <authorList>
            <person name="Brown C.T."/>
            <person name="Hug L.A."/>
            <person name="Thomas B.C."/>
            <person name="Sharon I."/>
            <person name="Castelle C.J."/>
            <person name="Singh A."/>
            <person name="Wilkins M.J."/>
            <person name="Williams K.H."/>
            <person name="Banfield J.F."/>
        </authorList>
    </citation>
    <scope>NUCLEOTIDE SEQUENCE [LARGE SCALE GENOMIC DNA]</scope>
</reference>
<evidence type="ECO:0008006" key="4">
    <source>
        <dbReference type="Google" id="ProtNLM"/>
    </source>
</evidence>
<dbReference type="InterPro" id="IPR018687">
    <property type="entry name" value="DUF2177_membr"/>
</dbReference>
<organism evidence="2 3">
    <name type="scientific">Candidatus Shapirobacteria bacterium GW2011_GWE1_38_10</name>
    <dbReference type="NCBI Taxonomy" id="1618488"/>
    <lineage>
        <taxon>Bacteria</taxon>
        <taxon>Candidatus Shapironibacteriota</taxon>
    </lineage>
</organism>
<comment type="caution">
    <text evidence="2">The sequence shown here is derived from an EMBL/GenBank/DDBJ whole genome shotgun (WGS) entry which is preliminary data.</text>
</comment>
<name>A0A0G0IF58_9BACT</name>
<keyword evidence="1" id="KW-1133">Transmembrane helix</keyword>
<evidence type="ECO:0000256" key="1">
    <source>
        <dbReference type="SAM" id="Phobius"/>
    </source>
</evidence>
<dbReference type="Proteomes" id="UP000034231">
    <property type="component" value="Unassembled WGS sequence"/>
</dbReference>